<reference evidence="2" key="2">
    <citation type="submission" date="2025-09" db="UniProtKB">
        <authorList>
            <consortium name="Ensembl"/>
        </authorList>
    </citation>
    <scope>IDENTIFICATION</scope>
</reference>
<accession>A0A8C8RE70</accession>
<dbReference type="Proteomes" id="UP000694393">
    <property type="component" value="Unplaced"/>
</dbReference>
<proteinExistence type="predicted"/>
<name>A0A8C8RE70_9SAUR</name>
<sequence length="78" mass="7962">AQALPPARPPAQPGPCLLHFPARECSQQLWRAQPCCPAGGAASRGHLPCAASADGNQPQPAGHQRPAPTPFCPAACTC</sequence>
<evidence type="ECO:0000256" key="1">
    <source>
        <dbReference type="SAM" id="MobiDB-lite"/>
    </source>
</evidence>
<evidence type="ECO:0000313" key="3">
    <source>
        <dbReference type="Proteomes" id="UP000694393"/>
    </source>
</evidence>
<evidence type="ECO:0000313" key="2">
    <source>
        <dbReference type="Ensembl" id="ENSPCEP00000003600.1"/>
    </source>
</evidence>
<protein>
    <submittedName>
        <fullName evidence="2">Uncharacterized protein</fullName>
    </submittedName>
</protein>
<dbReference type="AlphaFoldDB" id="A0A8C8RE70"/>
<keyword evidence="3" id="KW-1185">Reference proteome</keyword>
<dbReference type="Ensembl" id="ENSPCET00000003719.1">
    <property type="protein sequence ID" value="ENSPCEP00000003600.1"/>
    <property type="gene ID" value="ENSPCEG00000002872.1"/>
</dbReference>
<reference evidence="2" key="1">
    <citation type="submission" date="2025-08" db="UniProtKB">
        <authorList>
            <consortium name="Ensembl"/>
        </authorList>
    </citation>
    <scope>IDENTIFICATION</scope>
</reference>
<organism evidence="2 3">
    <name type="scientific">Pelusios castaneus</name>
    <name type="common">West African mud turtle</name>
    <dbReference type="NCBI Taxonomy" id="367368"/>
    <lineage>
        <taxon>Eukaryota</taxon>
        <taxon>Metazoa</taxon>
        <taxon>Chordata</taxon>
        <taxon>Craniata</taxon>
        <taxon>Vertebrata</taxon>
        <taxon>Euteleostomi</taxon>
        <taxon>Archelosauria</taxon>
        <taxon>Testudinata</taxon>
        <taxon>Testudines</taxon>
        <taxon>Pleurodira</taxon>
        <taxon>Pelomedusidae</taxon>
        <taxon>Pelusios</taxon>
    </lineage>
</organism>
<feature type="region of interest" description="Disordered" evidence="1">
    <location>
        <begin position="40"/>
        <end position="67"/>
    </location>
</feature>